<protein>
    <recommendedName>
        <fullName evidence="3">Recombinase family protein</fullName>
    </recommendedName>
</protein>
<accession>A0A386ZJ95</accession>
<evidence type="ECO:0000313" key="1">
    <source>
        <dbReference type="EMBL" id="AYF77932.1"/>
    </source>
</evidence>
<dbReference type="EMBL" id="CP032568">
    <property type="protein sequence ID" value="AYF77932.1"/>
    <property type="molecule type" value="Genomic_DNA"/>
</dbReference>
<name>A0A386ZJ95_9NOCA</name>
<evidence type="ECO:0008006" key="3">
    <source>
        <dbReference type="Google" id="ProtNLM"/>
    </source>
</evidence>
<dbReference type="RefSeq" id="WP_120742890.1">
    <property type="nucleotide sequence ID" value="NZ_CP032568.1"/>
</dbReference>
<gene>
    <name evidence="1" type="ORF">D7D52_33575</name>
</gene>
<dbReference type="OrthoDB" id="4530571at2"/>
<dbReference type="Proteomes" id="UP000267164">
    <property type="component" value="Chromosome"/>
</dbReference>
<dbReference type="KEGG" id="nyu:D7D52_33575"/>
<proteinExistence type="predicted"/>
<reference evidence="1 2" key="1">
    <citation type="submission" date="2018-09" db="EMBL/GenBank/DDBJ databases">
        <title>Nocardia yunnanensis sp. nov., an actinomycete isolated from a soil sample.</title>
        <authorList>
            <person name="Zhang J."/>
        </authorList>
    </citation>
    <scope>NUCLEOTIDE SEQUENCE [LARGE SCALE GENOMIC DNA]</scope>
    <source>
        <strain evidence="1 2">CFHS0054</strain>
    </source>
</reference>
<keyword evidence="2" id="KW-1185">Reference proteome</keyword>
<dbReference type="AlphaFoldDB" id="A0A386ZJ95"/>
<organism evidence="1 2">
    <name type="scientific">Nocardia yunnanensis</name>
    <dbReference type="NCBI Taxonomy" id="2382165"/>
    <lineage>
        <taxon>Bacteria</taxon>
        <taxon>Bacillati</taxon>
        <taxon>Actinomycetota</taxon>
        <taxon>Actinomycetes</taxon>
        <taxon>Mycobacteriales</taxon>
        <taxon>Nocardiaceae</taxon>
        <taxon>Nocardia</taxon>
    </lineage>
</organism>
<sequence>MRYRPAALGYLRTDVSGVSQLWDEHQIRSLATRLGYDFCGTIVFDPRTEQHPLARVRNQARRLRAEAVITPSPNHFANGTVPGDLVKQLDVITVNPEATYARWSTGLVETDQS</sequence>
<evidence type="ECO:0000313" key="2">
    <source>
        <dbReference type="Proteomes" id="UP000267164"/>
    </source>
</evidence>